<dbReference type="Proteomes" id="UP001054837">
    <property type="component" value="Unassembled WGS sequence"/>
</dbReference>
<evidence type="ECO:0000313" key="1">
    <source>
        <dbReference type="EMBL" id="GIY50822.1"/>
    </source>
</evidence>
<protein>
    <submittedName>
        <fullName evidence="1">Reverse transcriptase</fullName>
    </submittedName>
</protein>
<evidence type="ECO:0000313" key="2">
    <source>
        <dbReference type="Proteomes" id="UP001054837"/>
    </source>
</evidence>
<keyword evidence="1" id="KW-0808">Transferase</keyword>
<dbReference type="GO" id="GO:0003964">
    <property type="term" value="F:RNA-directed DNA polymerase activity"/>
    <property type="evidence" value="ECO:0007669"/>
    <property type="project" value="UniProtKB-KW"/>
</dbReference>
<keyword evidence="1" id="KW-0695">RNA-directed DNA polymerase</keyword>
<dbReference type="GO" id="GO:0003676">
    <property type="term" value="F:nucleic acid binding"/>
    <property type="evidence" value="ECO:0007669"/>
    <property type="project" value="InterPro"/>
</dbReference>
<accession>A0AAV4TZK5</accession>
<keyword evidence="2" id="KW-1185">Reference proteome</keyword>
<comment type="caution">
    <text evidence="1">The sequence shown here is derived from an EMBL/GenBank/DDBJ whole genome shotgun (WGS) entry which is preliminary data.</text>
</comment>
<dbReference type="SUPFAM" id="SSF53098">
    <property type="entry name" value="Ribonuclease H-like"/>
    <property type="match status" value="1"/>
</dbReference>
<dbReference type="InterPro" id="IPR036397">
    <property type="entry name" value="RNaseH_sf"/>
</dbReference>
<dbReference type="Gene3D" id="3.30.420.10">
    <property type="entry name" value="Ribonuclease H-like superfamily/Ribonuclease H"/>
    <property type="match status" value="1"/>
</dbReference>
<reference evidence="1 2" key="1">
    <citation type="submission" date="2021-06" db="EMBL/GenBank/DDBJ databases">
        <title>Caerostris darwini draft genome.</title>
        <authorList>
            <person name="Kono N."/>
            <person name="Arakawa K."/>
        </authorList>
    </citation>
    <scope>NUCLEOTIDE SEQUENCE [LARGE SCALE GENOMIC DNA]</scope>
</reference>
<sequence>MVREVRFCKQSATNTMLINHNPICATFTPIEIEYTNSAEFSMKNTTAVNTESPTLMNKIRTGKDVKVSNLWMYRAKIVKDGLHNCRRRNTKWVEFFSLPNAMARECGITVLEEVFLRYGISRRIISDNGSQFVSAVMQQLRFFPKYPTISHTSPAGQMTKEPKPFLAIYVRDTHDCCPQKLPSIRLALNTSKCPF</sequence>
<name>A0AAV4TZK5_9ARAC</name>
<organism evidence="1 2">
    <name type="scientific">Caerostris darwini</name>
    <dbReference type="NCBI Taxonomy" id="1538125"/>
    <lineage>
        <taxon>Eukaryota</taxon>
        <taxon>Metazoa</taxon>
        <taxon>Ecdysozoa</taxon>
        <taxon>Arthropoda</taxon>
        <taxon>Chelicerata</taxon>
        <taxon>Arachnida</taxon>
        <taxon>Araneae</taxon>
        <taxon>Araneomorphae</taxon>
        <taxon>Entelegynae</taxon>
        <taxon>Araneoidea</taxon>
        <taxon>Araneidae</taxon>
        <taxon>Caerostris</taxon>
    </lineage>
</organism>
<keyword evidence="1" id="KW-0548">Nucleotidyltransferase</keyword>
<gene>
    <name evidence="1" type="primary">Tf2-8_43</name>
    <name evidence="1" type="ORF">CDAR_537171</name>
</gene>
<dbReference type="InterPro" id="IPR012337">
    <property type="entry name" value="RNaseH-like_sf"/>
</dbReference>
<dbReference type="AlphaFoldDB" id="A0AAV4TZK5"/>
<dbReference type="EMBL" id="BPLQ01010450">
    <property type="protein sequence ID" value="GIY50822.1"/>
    <property type="molecule type" value="Genomic_DNA"/>
</dbReference>
<proteinExistence type="predicted"/>